<dbReference type="PANTHER" id="PTHR37984:SF5">
    <property type="entry name" value="PROTEIN NYNRIN-LIKE"/>
    <property type="match status" value="1"/>
</dbReference>
<accession>A0A0K2T3F5</accession>
<dbReference type="GO" id="GO:0004519">
    <property type="term" value="F:endonuclease activity"/>
    <property type="evidence" value="ECO:0007669"/>
    <property type="project" value="UniProtKB-KW"/>
</dbReference>
<dbReference type="InterPro" id="IPR050951">
    <property type="entry name" value="Retrovirus_Pol_polyprotein"/>
</dbReference>
<reference evidence="8" key="1">
    <citation type="submission" date="2014-05" db="EMBL/GenBank/DDBJ databases">
        <authorList>
            <person name="Chronopoulou M."/>
        </authorList>
    </citation>
    <scope>NUCLEOTIDE SEQUENCE</scope>
    <source>
        <tissue evidence="8">Whole organism</tissue>
    </source>
</reference>
<evidence type="ECO:0000259" key="7">
    <source>
        <dbReference type="Pfam" id="PF17917"/>
    </source>
</evidence>
<dbReference type="GO" id="GO:0016787">
    <property type="term" value="F:hydrolase activity"/>
    <property type="evidence" value="ECO:0007669"/>
    <property type="project" value="UniProtKB-KW"/>
</dbReference>
<dbReference type="EMBL" id="HACA01002595">
    <property type="protein sequence ID" value="CDW19956.1"/>
    <property type="molecule type" value="Transcribed_RNA"/>
</dbReference>
<keyword evidence="2" id="KW-0548">Nucleotidyltransferase</keyword>
<keyword evidence="4" id="KW-0255">Endonuclease</keyword>
<dbReference type="AlphaFoldDB" id="A0A0K2T3F5"/>
<dbReference type="CDD" id="cd09274">
    <property type="entry name" value="RNase_HI_RT_Ty3"/>
    <property type="match status" value="1"/>
</dbReference>
<evidence type="ECO:0000313" key="8">
    <source>
        <dbReference type="EMBL" id="CDW19956.1"/>
    </source>
</evidence>
<sequence length="118" mass="13714">MHYDPALPLFLTTDVSPIGLEAVLSQLDEDMERLVAFASRKLSTSEANYSHIDKEAMAIIFRLLIFEKYEIGRKFIIRTDHRPLQYIFNPGKELPPVVSTRLSRLDIKLSMFDIIYHM</sequence>
<dbReference type="PANTHER" id="PTHR37984">
    <property type="entry name" value="PROTEIN CBG26694"/>
    <property type="match status" value="1"/>
</dbReference>
<dbReference type="Gene3D" id="3.10.20.370">
    <property type="match status" value="1"/>
</dbReference>
<keyword evidence="1" id="KW-0808">Transferase</keyword>
<evidence type="ECO:0000256" key="1">
    <source>
        <dbReference type="ARBA" id="ARBA00022679"/>
    </source>
</evidence>
<name>A0A0K2T3F5_LEPSM</name>
<evidence type="ECO:0000256" key="5">
    <source>
        <dbReference type="ARBA" id="ARBA00022801"/>
    </source>
</evidence>
<dbReference type="InterPro" id="IPR043502">
    <property type="entry name" value="DNA/RNA_pol_sf"/>
</dbReference>
<evidence type="ECO:0000256" key="2">
    <source>
        <dbReference type="ARBA" id="ARBA00022695"/>
    </source>
</evidence>
<evidence type="ECO:0000256" key="4">
    <source>
        <dbReference type="ARBA" id="ARBA00022759"/>
    </source>
</evidence>
<evidence type="ECO:0000256" key="6">
    <source>
        <dbReference type="ARBA" id="ARBA00022918"/>
    </source>
</evidence>
<keyword evidence="5" id="KW-0378">Hydrolase</keyword>
<feature type="domain" description="Reverse transcriptase RNase H-like" evidence="7">
    <location>
        <begin position="4"/>
        <end position="111"/>
    </location>
</feature>
<dbReference type="OrthoDB" id="6380665at2759"/>
<dbReference type="InterPro" id="IPR041373">
    <property type="entry name" value="RT_RNaseH"/>
</dbReference>
<organism evidence="8">
    <name type="scientific">Lepeophtheirus salmonis</name>
    <name type="common">Salmon louse</name>
    <name type="synonym">Caligus salmonis</name>
    <dbReference type="NCBI Taxonomy" id="72036"/>
    <lineage>
        <taxon>Eukaryota</taxon>
        <taxon>Metazoa</taxon>
        <taxon>Ecdysozoa</taxon>
        <taxon>Arthropoda</taxon>
        <taxon>Crustacea</taxon>
        <taxon>Multicrustacea</taxon>
        <taxon>Hexanauplia</taxon>
        <taxon>Copepoda</taxon>
        <taxon>Siphonostomatoida</taxon>
        <taxon>Caligidae</taxon>
        <taxon>Lepeophtheirus</taxon>
    </lineage>
</organism>
<dbReference type="FunFam" id="3.10.20.370:FF:000001">
    <property type="entry name" value="Retrovirus-related Pol polyprotein from transposon 17.6-like protein"/>
    <property type="match status" value="1"/>
</dbReference>
<evidence type="ECO:0000256" key="3">
    <source>
        <dbReference type="ARBA" id="ARBA00022722"/>
    </source>
</evidence>
<proteinExistence type="predicted"/>
<dbReference type="GO" id="GO:0003964">
    <property type="term" value="F:RNA-directed DNA polymerase activity"/>
    <property type="evidence" value="ECO:0007669"/>
    <property type="project" value="UniProtKB-KW"/>
</dbReference>
<protein>
    <submittedName>
        <fullName evidence="8">Putative LOC101741534 [Bombyx mori]</fullName>
    </submittedName>
</protein>
<dbReference type="SUPFAM" id="SSF56672">
    <property type="entry name" value="DNA/RNA polymerases"/>
    <property type="match status" value="1"/>
</dbReference>
<keyword evidence="6" id="KW-0695">RNA-directed DNA polymerase</keyword>
<dbReference type="Pfam" id="PF17917">
    <property type="entry name" value="RT_RNaseH"/>
    <property type="match status" value="1"/>
</dbReference>
<keyword evidence="3" id="KW-0540">Nuclease</keyword>